<dbReference type="Pfam" id="PF14559">
    <property type="entry name" value="TPR_19"/>
    <property type="match status" value="1"/>
</dbReference>
<dbReference type="EMBL" id="JACATZ010000001">
    <property type="protein sequence ID" value="NWJ46329.1"/>
    <property type="molecule type" value="Genomic_DNA"/>
</dbReference>
<keyword evidence="6" id="KW-1185">Reference proteome</keyword>
<protein>
    <submittedName>
        <fullName evidence="3">C39 family peptidase</fullName>
    </submittedName>
</protein>
<keyword evidence="1" id="KW-0732">Signal</keyword>
<accession>A0A8T7M205</accession>
<feature type="chain" id="PRO_5035735282" evidence="1">
    <location>
        <begin position="24"/>
        <end position="401"/>
    </location>
</feature>
<organism evidence="3 5">
    <name type="scientific">Candidatus Chlorohelix allophototropha</name>
    <dbReference type="NCBI Taxonomy" id="3003348"/>
    <lineage>
        <taxon>Bacteria</taxon>
        <taxon>Bacillati</taxon>
        <taxon>Chloroflexota</taxon>
        <taxon>Chloroflexia</taxon>
        <taxon>Candidatus Chloroheliales</taxon>
        <taxon>Candidatus Chloroheliaceae</taxon>
        <taxon>Candidatus Chlorohelix</taxon>
    </lineage>
</organism>
<name>A0A8T7M205_9CHLR</name>
<dbReference type="RefSeq" id="WP_341467587.1">
    <property type="nucleotide sequence ID" value="NZ_CP128399.1"/>
</dbReference>
<dbReference type="Proteomes" id="UP001431572">
    <property type="component" value="Chromosome 1"/>
</dbReference>
<feature type="domain" description="Peptidase C39-like" evidence="2">
    <location>
        <begin position="106"/>
        <end position="219"/>
    </location>
</feature>
<dbReference type="Pfam" id="PF13432">
    <property type="entry name" value="TPR_16"/>
    <property type="match status" value="1"/>
</dbReference>
<evidence type="ECO:0000259" key="2">
    <source>
        <dbReference type="Pfam" id="PF13529"/>
    </source>
</evidence>
<dbReference type="SUPFAM" id="SSF48452">
    <property type="entry name" value="TPR-like"/>
    <property type="match status" value="1"/>
</dbReference>
<evidence type="ECO:0000256" key="1">
    <source>
        <dbReference type="SAM" id="SignalP"/>
    </source>
</evidence>
<dbReference type="Gene3D" id="3.90.70.10">
    <property type="entry name" value="Cysteine proteinases"/>
    <property type="match status" value="1"/>
</dbReference>
<evidence type="ECO:0000313" key="4">
    <source>
        <dbReference type="EMBL" id="WJW65700.1"/>
    </source>
</evidence>
<dbReference type="EMBL" id="CP128399">
    <property type="protein sequence ID" value="WJW65700.1"/>
    <property type="molecule type" value="Genomic_DNA"/>
</dbReference>
<proteinExistence type="predicted"/>
<dbReference type="InterPro" id="IPR039564">
    <property type="entry name" value="Peptidase_C39-like"/>
</dbReference>
<dbReference type="AlphaFoldDB" id="A0A8T7M205"/>
<feature type="signal peptide" evidence="1">
    <location>
        <begin position="1"/>
        <end position="23"/>
    </location>
</feature>
<dbReference type="PROSITE" id="PS51257">
    <property type="entry name" value="PROKAR_LIPOPROTEIN"/>
    <property type="match status" value="1"/>
</dbReference>
<dbReference type="InterPro" id="IPR011990">
    <property type="entry name" value="TPR-like_helical_dom_sf"/>
</dbReference>
<dbReference type="Gene3D" id="1.25.40.10">
    <property type="entry name" value="Tetratricopeptide repeat domain"/>
    <property type="match status" value="2"/>
</dbReference>
<evidence type="ECO:0000313" key="6">
    <source>
        <dbReference type="Proteomes" id="UP001431572"/>
    </source>
</evidence>
<reference evidence="4" key="2">
    <citation type="journal article" date="2024" name="Nature">
        <title>Anoxygenic phototroph of the Chloroflexota uses a type I reaction centre.</title>
        <authorList>
            <person name="Tsuji J.M."/>
            <person name="Shaw N.A."/>
            <person name="Nagashima S."/>
            <person name="Venkiteswaran J.J."/>
            <person name="Schiff S.L."/>
            <person name="Watanabe T."/>
            <person name="Fukui M."/>
            <person name="Hanada S."/>
            <person name="Tank M."/>
            <person name="Neufeld J.D."/>
        </authorList>
    </citation>
    <scope>NUCLEOTIDE SEQUENCE</scope>
    <source>
        <strain evidence="4">L227-S17</strain>
    </source>
</reference>
<evidence type="ECO:0000313" key="3">
    <source>
        <dbReference type="EMBL" id="NWJ46329.1"/>
    </source>
</evidence>
<dbReference type="Pfam" id="PF13529">
    <property type="entry name" value="Peptidase_C39_2"/>
    <property type="match status" value="1"/>
</dbReference>
<dbReference type="Proteomes" id="UP000521676">
    <property type="component" value="Unassembled WGS sequence"/>
</dbReference>
<reference evidence="3 5" key="1">
    <citation type="submission" date="2020-06" db="EMBL/GenBank/DDBJ databases">
        <title>Anoxygenic phototrophic Chloroflexota member uses a Type I reaction center.</title>
        <authorList>
            <person name="Tsuji J.M."/>
            <person name="Shaw N.A."/>
            <person name="Nagashima S."/>
            <person name="Venkiteswaran J."/>
            <person name="Schiff S.L."/>
            <person name="Hanada S."/>
            <person name="Tank M."/>
            <person name="Neufeld J.D."/>
        </authorList>
    </citation>
    <scope>NUCLEOTIDE SEQUENCE [LARGE SCALE GENOMIC DNA]</scope>
    <source>
        <strain evidence="3">L227-S17</strain>
    </source>
</reference>
<gene>
    <name evidence="3" type="ORF">HXX08_10670</name>
    <name evidence="4" type="ORF">OZ401_001478</name>
</gene>
<sequence>MVHKNYRSLLFFGLLALLAGLFAACGDESPVATLTVAASPTSAPTITLAPSMATATAIVLPTITPSPLPTATQVPPTATPTIAPSPTPAVPVKPIAQKALLEPMSWESQKWNNCGPVSAMMVLSYYGIKKTQDECATALKPAEADKKVRPAELVDFLTTNGVKTLIVENGNLDTLRKLLSNGIPVITQSWLKPDDDIAHYRVIRGFDTTKGTFIVNDSMFDKASVSVENALEDTLWKAFDHRFLPVYTAKSEPLVKAILGVDFDSKTNLTRALAAAESFLDKNPRDLDGLRNAGYLRATSGNYEGALQIWDRIVALGPYGRFLWYQMWPLESLNKLGKYQQALKMTDEILQQAPVYSEAHYERAVALVALNRKDEAKKELKLSLLDGYYQPSRDLLDKLGG</sequence>
<evidence type="ECO:0000313" key="5">
    <source>
        <dbReference type="Proteomes" id="UP000521676"/>
    </source>
</evidence>